<sequence>MKAIIFAGGVGTRLWPLSRKKTPKQFEKIIDNKSTLQIAVERLQPTLKPKDIFISTEESYVKIVAKQLKDIPGENIIGEPERKDVGPAVAYVMGYFEKKFSKDEPVFISWSDHLVKDIKKFQNILLVGEQIIKTNSRKIVFVGQIPRFPSVNLGYIEFEKNSFKAINGIDLHGFRAFKYRPEQDIANKYFTDKKHCWNLGYFITTPGFMIDAFNKLAPDLSSINTKIFDSFGSQNFKEISKKYYSQMPSIHLDNAILEKLEPKGACVIVEDIGWSDVGAWEALKEALESKKSDNITNGEVMLKDSTDNLVYNYDEDKLIVGIDLEDMLIVNSNDVLLVTRKKSVSKIKTLVESFHGTEHEKLT</sequence>
<dbReference type="GO" id="GO:0009298">
    <property type="term" value="P:GDP-mannose biosynthetic process"/>
    <property type="evidence" value="ECO:0007669"/>
    <property type="project" value="TreeGrafter"/>
</dbReference>
<dbReference type="InterPro" id="IPR005835">
    <property type="entry name" value="NTP_transferase_dom"/>
</dbReference>
<dbReference type="Proteomes" id="UP000177199">
    <property type="component" value="Unassembled WGS sequence"/>
</dbReference>
<evidence type="ECO:0000259" key="1">
    <source>
        <dbReference type="Pfam" id="PF00483"/>
    </source>
</evidence>
<dbReference type="PANTHER" id="PTHR46390">
    <property type="entry name" value="MANNOSE-1-PHOSPHATE GUANYLYLTRANSFERASE"/>
    <property type="match status" value="1"/>
</dbReference>
<protein>
    <recommendedName>
        <fullName evidence="1">Nucleotidyl transferase domain-containing protein</fullName>
    </recommendedName>
</protein>
<dbReference type="Pfam" id="PF00483">
    <property type="entry name" value="NTP_transferase"/>
    <property type="match status" value="1"/>
</dbReference>
<comment type="caution">
    <text evidence="2">The sequence shown here is derived from an EMBL/GenBank/DDBJ whole genome shotgun (WGS) entry which is preliminary data.</text>
</comment>
<dbReference type="InterPro" id="IPR051161">
    <property type="entry name" value="Mannose-6P_isomerase_type2"/>
</dbReference>
<dbReference type="AlphaFoldDB" id="A0A1F7HL39"/>
<name>A0A1F7HL39_9BACT</name>
<reference evidence="2 3" key="1">
    <citation type="journal article" date="2016" name="Nat. Commun.">
        <title>Thousands of microbial genomes shed light on interconnected biogeochemical processes in an aquifer system.</title>
        <authorList>
            <person name="Anantharaman K."/>
            <person name="Brown C.T."/>
            <person name="Hug L.A."/>
            <person name="Sharon I."/>
            <person name="Castelle C.J."/>
            <person name="Probst A.J."/>
            <person name="Thomas B.C."/>
            <person name="Singh A."/>
            <person name="Wilkins M.J."/>
            <person name="Karaoz U."/>
            <person name="Brodie E.L."/>
            <person name="Williams K.H."/>
            <person name="Hubbard S.S."/>
            <person name="Banfield J.F."/>
        </authorList>
    </citation>
    <scope>NUCLEOTIDE SEQUENCE [LARGE SCALE GENOMIC DNA]</scope>
</reference>
<dbReference type="PANTHER" id="PTHR46390:SF1">
    <property type="entry name" value="MANNOSE-1-PHOSPHATE GUANYLYLTRANSFERASE"/>
    <property type="match status" value="1"/>
</dbReference>
<proteinExistence type="predicted"/>
<dbReference type="InterPro" id="IPR029044">
    <property type="entry name" value="Nucleotide-diphossugar_trans"/>
</dbReference>
<dbReference type="SUPFAM" id="SSF159283">
    <property type="entry name" value="Guanosine diphospho-D-mannose pyrophosphorylase/mannose-6-phosphate isomerase linker domain"/>
    <property type="match status" value="1"/>
</dbReference>
<feature type="domain" description="Nucleotidyl transferase" evidence="1">
    <location>
        <begin position="2"/>
        <end position="288"/>
    </location>
</feature>
<dbReference type="GO" id="GO:0004475">
    <property type="term" value="F:mannose-1-phosphate guanylyltransferase (GTP) activity"/>
    <property type="evidence" value="ECO:0007669"/>
    <property type="project" value="TreeGrafter"/>
</dbReference>
<evidence type="ECO:0000313" key="3">
    <source>
        <dbReference type="Proteomes" id="UP000177199"/>
    </source>
</evidence>
<gene>
    <name evidence="2" type="ORF">A3F29_04105</name>
</gene>
<dbReference type="EMBL" id="MFZV01000004">
    <property type="protein sequence ID" value="OGK31502.1"/>
    <property type="molecule type" value="Genomic_DNA"/>
</dbReference>
<dbReference type="SUPFAM" id="SSF53448">
    <property type="entry name" value="Nucleotide-diphospho-sugar transferases"/>
    <property type="match status" value="1"/>
</dbReference>
<organism evidence="2 3">
    <name type="scientific">Candidatus Roizmanbacteria bacterium RIFCSPHIGHO2_12_FULL_33_9</name>
    <dbReference type="NCBI Taxonomy" id="1802045"/>
    <lineage>
        <taxon>Bacteria</taxon>
        <taxon>Candidatus Roizmaniibacteriota</taxon>
    </lineage>
</organism>
<dbReference type="Gene3D" id="3.90.550.10">
    <property type="entry name" value="Spore Coat Polysaccharide Biosynthesis Protein SpsA, Chain A"/>
    <property type="match status" value="1"/>
</dbReference>
<accession>A0A1F7HL39</accession>
<evidence type="ECO:0000313" key="2">
    <source>
        <dbReference type="EMBL" id="OGK31502.1"/>
    </source>
</evidence>